<dbReference type="InterPro" id="IPR013785">
    <property type="entry name" value="Aldolase_TIM"/>
</dbReference>
<dbReference type="Pfam" id="PF00121">
    <property type="entry name" value="TIM"/>
    <property type="match status" value="1"/>
</dbReference>
<dbReference type="PROSITE" id="PS00171">
    <property type="entry name" value="TIM_1"/>
    <property type="match status" value="1"/>
</dbReference>
<dbReference type="EMBL" id="LGUB01000003">
    <property type="protein sequence ID" value="KRH95195.1"/>
    <property type="molecule type" value="Genomic_DNA"/>
</dbReference>
<dbReference type="PANTHER" id="PTHR21139">
    <property type="entry name" value="TRIOSEPHOSPHATE ISOMERASE"/>
    <property type="match status" value="1"/>
</dbReference>
<proteinExistence type="inferred from homology"/>
<dbReference type="VEuPathDB" id="MicrosporidiaDB:M153_2100013203"/>
<protein>
    <recommendedName>
        <fullName evidence="4">Triosephosphate isomerase</fullName>
        <ecNumber evidence="4">5.3.1.1</ecNumber>
    </recommendedName>
</protein>
<comment type="caution">
    <text evidence="5">The sequence shown here is derived from an EMBL/GenBank/DDBJ whole genome shotgun (WGS) entry which is preliminary data.</text>
</comment>
<dbReference type="GO" id="GO:0005829">
    <property type="term" value="C:cytosol"/>
    <property type="evidence" value="ECO:0007669"/>
    <property type="project" value="TreeGrafter"/>
</dbReference>
<evidence type="ECO:0000313" key="5">
    <source>
        <dbReference type="EMBL" id="KRH95195.1"/>
    </source>
</evidence>
<organism evidence="5 6">
    <name type="scientific">Pseudoloma neurophilia</name>
    <dbReference type="NCBI Taxonomy" id="146866"/>
    <lineage>
        <taxon>Eukaryota</taxon>
        <taxon>Fungi</taxon>
        <taxon>Fungi incertae sedis</taxon>
        <taxon>Microsporidia</taxon>
        <taxon>Pseudoloma</taxon>
    </lineage>
</organism>
<evidence type="ECO:0000256" key="3">
    <source>
        <dbReference type="ARBA" id="ARBA00023235"/>
    </source>
</evidence>
<sequence length="243" mass="27157">MKKLLACNLKMSCDLKMLENIKSFMDQLKNENIDRICAVPFPYLQEAKKQLETNQITQVFAQDISQFESGAHTGEVSAKMLKDLKVFGTLIGHSERRQFLNESDDSIKKKIELSIMNNLRIIFCIGESLSERESNQTLKIIEQQMAVVVPFLEKAEIIIAYEPVWAIGTGKVPTNEEISEACSFIQEKYRLPYKNGSQHVLYGGSVNEKNAAELSKIKEVTGFLVGGCSCTPGIVDVGKALSK</sequence>
<dbReference type="Proteomes" id="UP000051530">
    <property type="component" value="Unassembled WGS sequence"/>
</dbReference>
<gene>
    <name evidence="5" type="ORF">M153_2100013203</name>
</gene>
<dbReference type="PROSITE" id="PS51440">
    <property type="entry name" value="TIM_2"/>
    <property type="match status" value="1"/>
</dbReference>
<keyword evidence="4" id="KW-0324">Glycolysis</keyword>
<evidence type="ECO:0000256" key="1">
    <source>
        <dbReference type="ARBA" id="ARBA00007422"/>
    </source>
</evidence>
<dbReference type="GO" id="GO:0006094">
    <property type="term" value="P:gluconeogenesis"/>
    <property type="evidence" value="ECO:0007669"/>
    <property type="project" value="UniProtKB-UniPathway"/>
</dbReference>
<dbReference type="EC" id="5.3.1.1" evidence="4"/>
<dbReference type="GO" id="GO:0046166">
    <property type="term" value="P:glyceraldehyde-3-phosphate biosynthetic process"/>
    <property type="evidence" value="ECO:0007669"/>
    <property type="project" value="TreeGrafter"/>
</dbReference>
<comment type="pathway">
    <text evidence="4">Carbohydrate biosynthesis; gluconeogenesis.</text>
</comment>
<dbReference type="NCBIfam" id="TIGR00419">
    <property type="entry name" value="tim"/>
    <property type="match status" value="1"/>
</dbReference>
<dbReference type="PANTHER" id="PTHR21139:SF42">
    <property type="entry name" value="TRIOSEPHOSPHATE ISOMERASE"/>
    <property type="match status" value="1"/>
</dbReference>
<dbReference type="InterPro" id="IPR035990">
    <property type="entry name" value="TIM_sf"/>
</dbReference>
<dbReference type="Gene3D" id="3.20.20.70">
    <property type="entry name" value="Aldolase class I"/>
    <property type="match status" value="1"/>
</dbReference>
<dbReference type="UniPathway" id="UPA00109">
    <property type="reaction ID" value="UER00189"/>
</dbReference>
<evidence type="ECO:0000256" key="2">
    <source>
        <dbReference type="ARBA" id="ARBA00011738"/>
    </source>
</evidence>
<dbReference type="UniPathway" id="UPA00138"/>
<dbReference type="OrthoDB" id="6715177at2759"/>
<dbReference type="AlphaFoldDB" id="A0A0R0MAB1"/>
<evidence type="ECO:0000313" key="6">
    <source>
        <dbReference type="Proteomes" id="UP000051530"/>
    </source>
</evidence>
<dbReference type="GO" id="GO:0019563">
    <property type="term" value="P:glycerol catabolic process"/>
    <property type="evidence" value="ECO:0007669"/>
    <property type="project" value="TreeGrafter"/>
</dbReference>
<comment type="catalytic activity">
    <reaction evidence="4">
        <text>D-glyceraldehyde 3-phosphate = dihydroxyacetone phosphate</text>
        <dbReference type="Rhea" id="RHEA:18585"/>
        <dbReference type="ChEBI" id="CHEBI:57642"/>
        <dbReference type="ChEBI" id="CHEBI:59776"/>
        <dbReference type="EC" id="5.3.1.1"/>
    </reaction>
</comment>
<dbReference type="GO" id="GO:0004807">
    <property type="term" value="F:triose-phosphate isomerase activity"/>
    <property type="evidence" value="ECO:0007669"/>
    <property type="project" value="UniProtKB-EC"/>
</dbReference>
<keyword evidence="3 4" id="KW-0413">Isomerase</keyword>
<reference evidence="5 6" key="1">
    <citation type="submission" date="2015-07" db="EMBL/GenBank/DDBJ databases">
        <title>The genome of Pseudoloma neurophilia, a relevant intracellular parasite of the zebrafish.</title>
        <authorList>
            <person name="Ndikumana S."/>
            <person name="Pelin A."/>
            <person name="Sanders J."/>
            <person name="Corradi N."/>
        </authorList>
    </citation>
    <scope>NUCLEOTIDE SEQUENCE [LARGE SCALE GENOMIC DNA]</scope>
    <source>
        <strain evidence="5 6">MK1</strain>
    </source>
</reference>
<evidence type="ECO:0000256" key="4">
    <source>
        <dbReference type="RuleBase" id="RU363013"/>
    </source>
</evidence>
<dbReference type="CDD" id="cd00311">
    <property type="entry name" value="TIM"/>
    <property type="match status" value="1"/>
</dbReference>
<comment type="similarity">
    <text evidence="1 4">Belongs to the triosephosphate isomerase family.</text>
</comment>
<accession>A0A0R0MAB1</accession>
<dbReference type="GO" id="GO:0006096">
    <property type="term" value="P:glycolytic process"/>
    <property type="evidence" value="ECO:0007669"/>
    <property type="project" value="UniProtKB-UniPathway"/>
</dbReference>
<name>A0A0R0MAB1_9MICR</name>
<dbReference type="InterPro" id="IPR020861">
    <property type="entry name" value="Triosephosphate_isomerase_AS"/>
</dbReference>
<comment type="pathway">
    <text evidence="4">Carbohydrate degradation; glycolysis; D-glyceraldehyde 3-phosphate from glycerone phosphate: step 1/1.</text>
</comment>
<keyword evidence="4" id="KW-0312">Gluconeogenesis</keyword>
<dbReference type="InterPro" id="IPR000652">
    <property type="entry name" value="Triosephosphate_isomerase"/>
</dbReference>
<comment type="subunit">
    <text evidence="2">Homodimer.</text>
</comment>
<keyword evidence="6" id="KW-1185">Reference proteome</keyword>
<dbReference type="SUPFAM" id="SSF51351">
    <property type="entry name" value="Triosephosphate isomerase (TIM)"/>
    <property type="match status" value="1"/>
</dbReference>